<proteinExistence type="predicted"/>
<evidence type="ECO:0000256" key="2">
    <source>
        <dbReference type="SAM" id="MobiDB-lite"/>
    </source>
</evidence>
<keyword evidence="1" id="KW-0175">Coiled coil</keyword>
<evidence type="ECO:0000313" key="4">
    <source>
        <dbReference type="Proteomes" id="UP000030907"/>
    </source>
</evidence>
<dbReference type="KEGG" id="sphk:SKP52_01525"/>
<accession>A0A0A7PH45</accession>
<feature type="region of interest" description="Disordered" evidence="2">
    <location>
        <begin position="1"/>
        <end position="20"/>
    </location>
</feature>
<dbReference type="EMBL" id="CP009122">
    <property type="protein sequence ID" value="AJA07242.1"/>
    <property type="molecule type" value="Genomic_DNA"/>
</dbReference>
<feature type="coiled-coil region" evidence="1">
    <location>
        <begin position="86"/>
        <end position="134"/>
    </location>
</feature>
<dbReference type="STRING" id="1515612.SKP52_01525"/>
<evidence type="ECO:0000313" key="3">
    <source>
        <dbReference type="EMBL" id="AJA07242.1"/>
    </source>
</evidence>
<reference evidence="3 4" key="1">
    <citation type="journal article" date="2015" name="Int. J. Syst. Evol. Microbiol.">
        <title>Description of Sphingopyxis fribergensis sp. nov. - a soil bacterium with the ability to degrade styrene and phenylacetic acid.</title>
        <authorList>
            <person name="Oelschlagel M."/>
            <person name="Ruckert C."/>
            <person name="Kalinowski J."/>
            <person name="Schmidt G."/>
            <person name="Schlomann M."/>
            <person name="Tischler D."/>
        </authorList>
    </citation>
    <scope>NUCLEOTIDE SEQUENCE [LARGE SCALE GENOMIC DNA]</scope>
    <source>
        <strain evidence="3 4">Kp5.2</strain>
    </source>
</reference>
<dbReference type="HOGENOM" id="CLU_1659607_0_0_5"/>
<dbReference type="Proteomes" id="UP000030907">
    <property type="component" value="Chromosome"/>
</dbReference>
<name>A0A0A7PH45_9SPHN</name>
<gene>
    <name evidence="3" type="ORF">SKP52_01525</name>
</gene>
<protein>
    <submittedName>
        <fullName evidence="3">Uncharacterized protein</fullName>
    </submittedName>
</protein>
<evidence type="ECO:0000256" key="1">
    <source>
        <dbReference type="SAM" id="Coils"/>
    </source>
</evidence>
<organism evidence="3 4">
    <name type="scientific">Sphingopyxis fribergensis</name>
    <dbReference type="NCBI Taxonomy" id="1515612"/>
    <lineage>
        <taxon>Bacteria</taxon>
        <taxon>Pseudomonadati</taxon>
        <taxon>Pseudomonadota</taxon>
        <taxon>Alphaproteobacteria</taxon>
        <taxon>Sphingomonadales</taxon>
        <taxon>Sphingomonadaceae</taxon>
        <taxon>Sphingopyxis</taxon>
    </lineage>
</organism>
<keyword evidence="4" id="KW-1185">Reference proteome</keyword>
<sequence>MNRTDRTPPPDPYEKRRAATDRKLRAALERLIEQRPSHPALQNGYRLEVATLAREAGVGRNAIYTNHRSIIDALKLAAARPHPKAAESLEEKVVELRAVIREMQANERRLLTQNAALLQRALSAEADAQRYRRQNARLVATRNEAARPTPIGAGAQNTR</sequence>
<dbReference type="AlphaFoldDB" id="A0A0A7PH45"/>